<dbReference type="SUPFAM" id="SSF46894">
    <property type="entry name" value="C-terminal effector domain of the bipartite response regulators"/>
    <property type="match status" value="1"/>
</dbReference>
<dbReference type="RefSeq" id="WP_092491868.1">
    <property type="nucleotide sequence ID" value="NZ_FNKD01000001.1"/>
</dbReference>
<feature type="domain" description="HTH luxR-type" evidence="4">
    <location>
        <begin position="436"/>
        <end position="501"/>
    </location>
</feature>
<evidence type="ECO:0000256" key="3">
    <source>
        <dbReference type="ARBA" id="ARBA00023163"/>
    </source>
</evidence>
<dbReference type="EMBL" id="FNKD01000001">
    <property type="protein sequence ID" value="SDQ22685.1"/>
    <property type="molecule type" value="Genomic_DNA"/>
</dbReference>
<dbReference type="InterPro" id="IPR036388">
    <property type="entry name" value="WH-like_DNA-bd_sf"/>
</dbReference>
<dbReference type="SMART" id="SM00421">
    <property type="entry name" value="HTH_LUXR"/>
    <property type="match status" value="1"/>
</dbReference>
<dbReference type="InterPro" id="IPR029016">
    <property type="entry name" value="GAF-like_dom_sf"/>
</dbReference>
<evidence type="ECO:0000256" key="1">
    <source>
        <dbReference type="ARBA" id="ARBA00023015"/>
    </source>
</evidence>
<dbReference type="Pfam" id="PF00196">
    <property type="entry name" value="GerE"/>
    <property type="match status" value="1"/>
</dbReference>
<accession>A0A1H0Z5F7</accession>
<dbReference type="PROSITE" id="PS50043">
    <property type="entry name" value="HTH_LUXR_2"/>
    <property type="match status" value="1"/>
</dbReference>
<reference evidence="5 6" key="1">
    <citation type="submission" date="2016-10" db="EMBL/GenBank/DDBJ databases">
        <authorList>
            <person name="de Groot N.N."/>
        </authorList>
    </citation>
    <scope>NUCLEOTIDE SEQUENCE [LARGE SCALE GENOMIC DNA]</scope>
    <source>
        <strain evidence="5 6">CGMCC 1.10449</strain>
    </source>
</reference>
<evidence type="ECO:0000259" key="4">
    <source>
        <dbReference type="PROSITE" id="PS50043"/>
    </source>
</evidence>
<protein>
    <submittedName>
        <fullName evidence="5">Regulatory protein, luxR family</fullName>
    </submittedName>
</protein>
<dbReference type="SUPFAM" id="SSF55781">
    <property type="entry name" value="GAF domain-like"/>
    <property type="match status" value="1"/>
</dbReference>
<name>A0A1H0Z5F7_9BACI</name>
<dbReference type="InterPro" id="IPR016032">
    <property type="entry name" value="Sig_transdc_resp-reg_C-effctor"/>
</dbReference>
<evidence type="ECO:0000256" key="2">
    <source>
        <dbReference type="ARBA" id="ARBA00023125"/>
    </source>
</evidence>
<dbReference type="GO" id="GO:0003677">
    <property type="term" value="F:DNA binding"/>
    <property type="evidence" value="ECO:0007669"/>
    <property type="project" value="UniProtKB-KW"/>
</dbReference>
<dbReference type="GO" id="GO:0045892">
    <property type="term" value="P:negative regulation of DNA-templated transcription"/>
    <property type="evidence" value="ECO:0007669"/>
    <property type="project" value="UniProtKB-ARBA"/>
</dbReference>
<keyword evidence="3" id="KW-0804">Transcription</keyword>
<gene>
    <name evidence="5" type="ORF">SAMN05216231_1038</name>
</gene>
<dbReference type="Gene3D" id="3.30.450.40">
    <property type="match status" value="1"/>
</dbReference>
<dbReference type="STRING" id="553311.SAMN05216231_1038"/>
<evidence type="ECO:0000313" key="5">
    <source>
        <dbReference type="EMBL" id="SDQ22685.1"/>
    </source>
</evidence>
<keyword evidence="2" id="KW-0238">DNA-binding</keyword>
<keyword evidence="1" id="KW-0805">Transcription regulation</keyword>
<dbReference type="PANTHER" id="PTHR43214">
    <property type="entry name" value="TWO-COMPONENT RESPONSE REGULATOR"/>
    <property type="match status" value="1"/>
</dbReference>
<dbReference type="Proteomes" id="UP000199444">
    <property type="component" value="Unassembled WGS sequence"/>
</dbReference>
<dbReference type="Gene3D" id="1.10.10.10">
    <property type="entry name" value="Winged helix-like DNA-binding domain superfamily/Winged helix DNA-binding domain"/>
    <property type="match status" value="1"/>
</dbReference>
<dbReference type="PRINTS" id="PR00038">
    <property type="entry name" value="HTHLUXR"/>
</dbReference>
<evidence type="ECO:0000313" key="6">
    <source>
        <dbReference type="Proteomes" id="UP000199444"/>
    </source>
</evidence>
<keyword evidence="6" id="KW-1185">Reference proteome</keyword>
<dbReference type="InterPro" id="IPR000792">
    <property type="entry name" value="Tscrpt_reg_LuxR_C"/>
</dbReference>
<dbReference type="InterPro" id="IPR039420">
    <property type="entry name" value="WalR-like"/>
</dbReference>
<dbReference type="AlphaFoldDB" id="A0A1H0Z5F7"/>
<dbReference type="CDD" id="cd06170">
    <property type="entry name" value="LuxR_C_like"/>
    <property type="match status" value="1"/>
</dbReference>
<proteinExistence type="predicted"/>
<organism evidence="5 6">
    <name type="scientific">Virgibacillus salinus</name>
    <dbReference type="NCBI Taxonomy" id="553311"/>
    <lineage>
        <taxon>Bacteria</taxon>
        <taxon>Bacillati</taxon>
        <taxon>Bacillota</taxon>
        <taxon>Bacilli</taxon>
        <taxon>Bacillales</taxon>
        <taxon>Bacillaceae</taxon>
        <taxon>Virgibacillus</taxon>
    </lineage>
</organism>
<sequence>MSLTLNSQMIRLFNSGLEIVKTHQQQILLEWENVLAHLQGGEKSTKNVEDTISFFAEYFFAKEDDETDGYQLNAITLKPVSLQTNQFIITLLENAVHKVIQKKENHSYHDHQAVQYLFSTISDDILKQPYHQYFTIDSFIKNLVSSNQLPIEWAAITIKKEQSHTVEKWFNNLSQDLLLGSDELKADTIYSLTELLLNQMPENSKAKYNVMTIPYEDLTLLVCVNHHDTSHIMPFITYALQTFQYGKDTFKENKQEQQWKDSVIMFNETIMRSRTYNEAVENITAGFVNYLPFERCALFSYSVNDQMGFGLFGHRLDNKAIQNITEDISNLPLIQNNLRILELFGKSMSYLQPIYMEDATLGFPDQYVQQFGLNSVVVAPIYVSSSSKLLGAAILDQGRGKHFKVAQETFSALTKFGQSAGEILSKHQNDRHDDKQHTGELRLSPREIEVLKLMARGASTIEAASNLNLSEYTVRDYISAIIQKMDTKNRTESVAKAIREGLI</sequence>